<protein>
    <submittedName>
        <fullName evidence="1">Uncharacterized protein</fullName>
    </submittedName>
</protein>
<evidence type="ECO:0000313" key="1">
    <source>
        <dbReference type="EMBL" id="PKY43815.1"/>
    </source>
</evidence>
<evidence type="ECO:0000313" key="2">
    <source>
        <dbReference type="Proteomes" id="UP000234323"/>
    </source>
</evidence>
<name>A0A2I1GB04_9GLOM</name>
<proteinExistence type="predicted"/>
<dbReference type="EMBL" id="LLXI01000279">
    <property type="protein sequence ID" value="PKY43815.1"/>
    <property type="molecule type" value="Genomic_DNA"/>
</dbReference>
<sequence>MIVLLTKDTVWKVKCSTGTIPTLDILNHNYEKIIKGRISYFMCGNANEHIWICSEFKTDIKNRFLFLADYLIKLIKLIRENCDKLSMNIDDTVKYSSTFR</sequence>
<keyword evidence="2" id="KW-1185">Reference proteome</keyword>
<dbReference type="Proteomes" id="UP000234323">
    <property type="component" value="Unassembled WGS sequence"/>
</dbReference>
<comment type="caution">
    <text evidence="1">The sequence shown here is derived from an EMBL/GenBank/DDBJ whole genome shotgun (WGS) entry which is preliminary data.</text>
</comment>
<organism evidence="1 2">
    <name type="scientific">Rhizophagus irregularis</name>
    <dbReference type="NCBI Taxonomy" id="588596"/>
    <lineage>
        <taxon>Eukaryota</taxon>
        <taxon>Fungi</taxon>
        <taxon>Fungi incertae sedis</taxon>
        <taxon>Mucoromycota</taxon>
        <taxon>Glomeromycotina</taxon>
        <taxon>Glomeromycetes</taxon>
        <taxon>Glomerales</taxon>
        <taxon>Glomeraceae</taxon>
        <taxon>Rhizophagus</taxon>
    </lineage>
</organism>
<dbReference type="AlphaFoldDB" id="A0A2I1GB04"/>
<gene>
    <name evidence="1" type="ORF">RhiirA4_128625</name>
</gene>
<reference evidence="1 2" key="1">
    <citation type="submission" date="2015-10" db="EMBL/GenBank/DDBJ databases">
        <title>Genome analyses suggest a sexual origin of heterokaryosis in a supposedly ancient asexual fungus.</title>
        <authorList>
            <person name="Ropars J."/>
            <person name="Sedzielewska K."/>
            <person name="Noel J."/>
            <person name="Charron P."/>
            <person name="Farinelli L."/>
            <person name="Marton T."/>
            <person name="Kruger M."/>
            <person name="Pelin A."/>
            <person name="Brachmann A."/>
            <person name="Corradi N."/>
        </authorList>
    </citation>
    <scope>NUCLEOTIDE SEQUENCE [LARGE SCALE GENOMIC DNA]</scope>
    <source>
        <strain evidence="1 2">A4</strain>
    </source>
</reference>
<accession>A0A2I1GB04</accession>